<evidence type="ECO:0000259" key="4">
    <source>
        <dbReference type="Pfam" id="PF13193"/>
    </source>
</evidence>
<name>A0A059EAK0_9PROT</name>
<protein>
    <recommendedName>
        <fullName evidence="7">Acyl-CoA synthetase</fullName>
    </recommendedName>
</protein>
<dbReference type="PANTHER" id="PTHR43201">
    <property type="entry name" value="ACYL-COA SYNTHETASE"/>
    <property type="match status" value="1"/>
</dbReference>
<dbReference type="Gene3D" id="3.30.300.30">
    <property type="match status" value="1"/>
</dbReference>
<dbReference type="Gene3D" id="3.40.50.12780">
    <property type="entry name" value="N-terminal domain of ligase-like"/>
    <property type="match status" value="1"/>
</dbReference>
<dbReference type="Proteomes" id="UP000024547">
    <property type="component" value="Unassembled WGS sequence"/>
</dbReference>
<dbReference type="InterPro" id="IPR020845">
    <property type="entry name" value="AMP-binding_CS"/>
</dbReference>
<dbReference type="InterPro" id="IPR025110">
    <property type="entry name" value="AMP-bd_C"/>
</dbReference>
<dbReference type="AlphaFoldDB" id="A0A059EAK0"/>
<evidence type="ECO:0000256" key="1">
    <source>
        <dbReference type="ARBA" id="ARBA00006432"/>
    </source>
</evidence>
<comment type="caution">
    <text evidence="5">The sequence shown here is derived from an EMBL/GenBank/DDBJ whole genome shotgun (WGS) entry which is preliminary data.</text>
</comment>
<keyword evidence="6" id="KW-1185">Reference proteome</keyword>
<keyword evidence="2" id="KW-0436">Ligase</keyword>
<dbReference type="Pfam" id="PF00501">
    <property type="entry name" value="AMP-binding"/>
    <property type="match status" value="1"/>
</dbReference>
<dbReference type="PATRIC" id="fig|1280948.3.peg.716"/>
<proteinExistence type="inferred from homology"/>
<dbReference type="STRING" id="1280948.HY36_12405"/>
<dbReference type="InterPro" id="IPR045851">
    <property type="entry name" value="AMP-bd_C_sf"/>
</dbReference>
<reference evidence="5 6" key="1">
    <citation type="journal article" date="2014" name="Antonie Van Leeuwenhoek">
        <title>Hyphomonas beringensis sp. nov. and Hyphomonas chukchiensis sp. nov., isolated from surface seawater of the Bering Sea and Chukchi Sea.</title>
        <authorList>
            <person name="Li C."/>
            <person name="Lai Q."/>
            <person name="Li G."/>
            <person name="Dong C."/>
            <person name="Wang J."/>
            <person name="Liao Y."/>
            <person name="Shao Z."/>
        </authorList>
    </citation>
    <scope>NUCLEOTIDE SEQUENCE [LARGE SCALE GENOMIC DNA]</scope>
    <source>
        <strain evidence="5 6">22II1-22F38</strain>
    </source>
</reference>
<sequence length="511" mass="56790">MDLHTYNHARRTPEKIAYKLVPSGESVTYQQLEARSNQCAQLLRREGLMRGSVIAILMENHPRYLEIVTAADRAGLYYTSISTQLTAPEASYIVQDAGAKILFVSKAKFSLGKAIAELVPGLTVFLVDGAADGARDYLAEREACPVGPISDESQGAPMLYSSGTTGRPKGVKFPLPDARIDEMDGLTGLAVDWFGYNPDMVYLSPAPMYHTAPLRWSMSVLKVGGTVIVMQKFDAEESLRHIQDERVTHSQWVPTHFVRMLKLPEGVRESYDLSSLQLAFHAAAPCPVPIKEKMLDWWGLIIHEFYAGTEFNGLTAIGPQDWMTHKGSVGPAVFGKIHILSEDGEELPARKEGLIYFEGGNAFSYHNDDEKTRSAYNDKGWSTLGDIGWVDEEGYLYLTDRKSFMIISGGVNIYPQEIEDAIITHSQVADVAVIGAPDDDLGERLVAIVQPLDWSEAGDALATSIQEHLKGQIAKMKIPKQIDFMKEVPRHATGKLYKRHLRDAYWQKVKS</sequence>
<accession>A0A059EAK0</accession>
<dbReference type="InterPro" id="IPR042099">
    <property type="entry name" value="ANL_N_sf"/>
</dbReference>
<dbReference type="PANTHER" id="PTHR43201:SF5">
    <property type="entry name" value="MEDIUM-CHAIN ACYL-COA LIGASE ACSF2, MITOCHONDRIAL"/>
    <property type="match status" value="1"/>
</dbReference>
<dbReference type="Pfam" id="PF13193">
    <property type="entry name" value="AMP-binding_C"/>
    <property type="match status" value="1"/>
</dbReference>
<evidence type="ECO:0000313" key="5">
    <source>
        <dbReference type="EMBL" id="KCZ64640.1"/>
    </source>
</evidence>
<dbReference type="eggNOG" id="COG0318">
    <property type="taxonomic scope" value="Bacteria"/>
</dbReference>
<evidence type="ECO:0000256" key="2">
    <source>
        <dbReference type="ARBA" id="ARBA00022598"/>
    </source>
</evidence>
<dbReference type="PROSITE" id="PS00455">
    <property type="entry name" value="AMP_BINDING"/>
    <property type="match status" value="1"/>
</dbReference>
<dbReference type="SUPFAM" id="SSF56801">
    <property type="entry name" value="Acetyl-CoA synthetase-like"/>
    <property type="match status" value="1"/>
</dbReference>
<organism evidence="5 6">
    <name type="scientific">Hyphomonas atlantica</name>
    <dbReference type="NCBI Taxonomy" id="1280948"/>
    <lineage>
        <taxon>Bacteria</taxon>
        <taxon>Pseudomonadati</taxon>
        <taxon>Pseudomonadota</taxon>
        <taxon>Alphaproteobacteria</taxon>
        <taxon>Hyphomonadales</taxon>
        <taxon>Hyphomonadaceae</taxon>
        <taxon>Hyphomonas</taxon>
    </lineage>
</organism>
<gene>
    <name evidence="5" type="ORF">HY36_12405</name>
</gene>
<dbReference type="GO" id="GO:0006631">
    <property type="term" value="P:fatty acid metabolic process"/>
    <property type="evidence" value="ECO:0007669"/>
    <property type="project" value="TreeGrafter"/>
</dbReference>
<evidence type="ECO:0000259" key="3">
    <source>
        <dbReference type="Pfam" id="PF00501"/>
    </source>
</evidence>
<evidence type="ECO:0000313" key="6">
    <source>
        <dbReference type="Proteomes" id="UP000024547"/>
    </source>
</evidence>
<comment type="similarity">
    <text evidence="1">Belongs to the ATP-dependent AMP-binding enzyme family.</text>
</comment>
<dbReference type="InterPro" id="IPR000873">
    <property type="entry name" value="AMP-dep_synth/lig_dom"/>
</dbReference>
<feature type="domain" description="AMP-binding enzyme C-terminal" evidence="4">
    <location>
        <begin position="417"/>
        <end position="495"/>
    </location>
</feature>
<dbReference type="EMBL" id="AWFH01000002">
    <property type="protein sequence ID" value="KCZ64640.1"/>
    <property type="molecule type" value="Genomic_DNA"/>
</dbReference>
<evidence type="ECO:0008006" key="7">
    <source>
        <dbReference type="Google" id="ProtNLM"/>
    </source>
</evidence>
<dbReference type="GO" id="GO:0031956">
    <property type="term" value="F:medium-chain fatty acid-CoA ligase activity"/>
    <property type="evidence" value="ECO:0007669"/>
    <property type="project" value="TreeGrafter"/>
</dbReference>
<feature type="domain" description="AMP-dependent synthetase/ligase" evidence="3">
    <location>
        <begin position="8"/>
        <end position="363"/>
    </location>
</feature>